<name>A0A2L2Y1R5_PARTP</name>
<comment type="caution">
    <text evidence="2">Lacks conserved residue(s) required for the propagation of feature annotation.</text>
</comment>
<evidence type="ECO:0000313" key="5">
    <source>
        <dbReference type="EMBL" id="LAA02103.1"/>
    </source>
</evidence>
<evidence type="ECO:0000256" key="3">
    <source>
        <dbReference type="SAM" id="SignalP"/>
    </source>
</evidence>
<evidence type="ECO:0000256" key="2">
    <source>
        <dbReference type="PROSITE-ProRule" id="PRU00500"/>
    </source>
</evidence>
<protein>
    <recommendedName>
        <fullName evidence="4">Thyroglobulin type-1 domain-containing protein</fullName>
    </recommendedName>
</protein>
<feature type="chain" id="PRO_5014649615" description="Thyroglobulin type-1 domain-containing protein" evidence="3">
    <location>
        <begin position="20"/>
        <end position="79"/>
    </location>
</feature>
<dbReference type="PROSITE" id="PS51162">
    <property type="entry name" value="THYROGLOBULIN_1_2"/>
    <property type="match status" value="1"/>
</dbReference>
<accession>A0A2L2Y1R5</accession>
<dbReference type="CDD" id="cd00191">
    <property type="entry name" value="TY"/>
    <property type="match status" value="1"/>
</dbReference>
<dbReference type="AlphaFoldDB" id="A0A2L2Y1R5"/>
<organism evidence="5">
    <name type="scientific">Parasteatoda tepidariorum</name>
    <name type="common">Common house spider</name>
    <name type="synonym">Achaearanea tepidariorum</name>
    <dbReference type="NCBI Taxonomy" id="114398"/>
    <lineage>
        <taxon>Eukaryota</taxon>
        <taxon>Metazoa</taxon>
        <taxon>Ecdysozoa</taxon>
        <taxon>Arthropoda</taxon>
        <taxon>Chelicerata</taxon>
        <taxon>Arachnida</taxon>
        <taxon>Araneae</taxon>
        <taxon>Araneomorphae</taxon>
        <taxon>Entelegynae</taxon>
        <taxon>Araneoidea</taxon>
        <taxon>Theridiidae</taxon>
        <taxon>Parasteatoda</taxon>
    </lineage>
</organism>
<evidence type="ECO:0000259" key="4">
    <source>
        <dbReference type="PROSITE" id="PS51162"/>
    </source>
</evidence>
<proteinExistence type="evidence at transcript level"/>
<sequence length="79" mass="8681">MKFYGLLVLITCLFAVLKADSCKDELEEAQKMVKQGVQDYPVPSCSADGTYAPQQYGSFGNCYCVDPNGNRVDKKCPCS</sequence>
<dbReference type="InterPro" id="IPR000716">
    <property type="entry name" value="Thyroglobulin_1"/>
</dbReference>
<feature type="signal peptide" evidence="3">
    <location>
        <begin position="1"/>
        <end position="19"/>
    </location>
</feature>
<evidence type="ECO:0000256" key="1">
    <source>
        <dbReference type="ARBA" id="ARBA00023157"/>
    </source>
</evidence>
<keyword evidence="1" id="KW-1015">Disulfide bond</keyword>
<keyword evidence="3" id="KW-0732">Signal</keyword>
<dbReference type="InterPro" id="IPR036857">
    <property type="entry name" value="Thyroglobulin_1_sf"/>
</dbReference>
<dbReference type="Gene3D" id="4.10.800.10">
    <property type="entry name" value="Thyroglobulin type-1"/>
    <property type="match status" value="1"/>
</dbReference>
<reference evidence="5" key="1">
    <citation type="journal article" date="2016" name="Mol. Ecol. Resour.">
        <title>Evaluation of the impact of RNA preservation methods of spiders for de novo transcriptome assembly.</title>
        <authorList>
            <person name="Kono N."/>
            <person name="Nakamura H."/>
            <person name="Ito Y."/>
            <person name="Tomita M."/>
            <person name="Arakawa K."/>
        </authorList>
    </citation>
    <scope>NUCLEOTIDE SEQUENCE</scope>
    <source>
        <tissue evidence="5">Whole body</tissue>
    </source>
</reference>
<dbReference type="Pfam" id="PF00086">
    <property type="entry name" value="Thyroglobulin_1"/>
    <property type="match status" value="1"/>
</dbReference>
<dbReference type="EMBL" id="IAAA01007966">
    <property type="protein sequence ID" value="LAA02103.1"/>
    <property type="molecule type" value="mRNA"/>
</dbReference>
<feature type="domain" description="Thyroglobulin type-1" evidence="4">
    <location>
        <begin position="19"/>
        <end position="72"/>
    </location>
</feature>
<dbReference type="SUPFAM" id="SSF57610">
    <property type="entry name" value="Thyroglobulin type-1 domain"/>
    <property type="match status" value="1"/>
</dbReference>